<keyword evidence="2" id="KW-0732">Signal</keyword>
<feature type="compositionally biased region" description="Pro residues" evidence="1">
    <location>
        <begin position="49"/>
        <end position="61"/>
    </location>
</feature>
<dbReference type="RefSeq" id="XP_033666629.1">
    <property type="nucleotide sequence ID" value="XM_033807054.1"/>
</dbReference>
<dbReference type="Proteomes" id="UP000799537">
    <property type="component" value="Unassembled WGS sequence"/>
</dbReference>
<feature type="chain" id="PRO_5025336997" evidence="2">
    <location>
        <begin position="17"/>
        <end position="224"/>
    </location>
</feature>
<feature type="compositionally biased region" description="Pro residues" evidence="1">
    <location>
        <begin position="30"/>
        <end position="40"/>
    </location>
</feature>
<sequence length="224" mass="21586">MKHFTALSGLAALAAAAPFYPKPSGYPPLPTGALPPPPPGSGIAHPTVPLYPIPTGAPLPHPSGNGFPPLPTGSGFPAPSGTGIFTIDPVGTGTAPPFPIGTGTAPPSPIGTGSAPYPYKREAQLESFSFPSLSLPTGGLGGGSGIAAPTGLPSISFPAGGLGGGSAAPTGFPGLGSGSGDLPSLSLPSGVAAPTGGFGEQRGYQGKIVAGDESEGVETEEDEE</sequence>
<proteinExistence type="predicted"/>
<feature type="compositionally biased region" description="Acidic residues" evidence="1">
    <location>
        <begin position="212"/>
        <end position="224"/>
    </location>
</feature>
<evidence type="ECO:0000256" key="2">
    <source>
        <dbReference type="SAM" id="SignalP"/>
    </source>
</evidence>
<dbReference type="GeneID" id="54560326"/>
<protein>
    <submittedName>
        <fullName evidence="3">Uncharacterized protein</fullName>
    </submittedName>
</protein>
<organism evidence="3 4">
    <name type="scientific">Zasmidium cellare ATCC 36951</name>
    <dbReference type="NCBI Taxonomy" id="1080233"/>
    <lineage>
        <taxon>Eukaryota</taxon>
        <taxon>Fungi</taxon>
        <taxon>Dikarya</taxon>
        <taxon>Ascomycota</taxon>
        <taxon>Pezizomycotina</taxon>
        <taxon>Dothideomycetes</taxon>
        <taxon>Dothideomycetidae</taxon>
        <taxon>Mycosphaerellales</taxon>
        <taxon>Mycosphaerellaceae</taxon>
        <taxon>Zasmidium</taxon>
    </lineage>
</organism>
<reference evidence="3" key="1">
    <citation type="journal article" date="2020" name="Stud. Mycol.">
        <title>101 Dothideomycetes genomes: a test case for predicting lifestyles and emergence of pathogens.</title>
        <authorList>
            <person name="Haridas S."/>
            <person name="Albert R."/>
            <person name="Binder M."/>
            <person name="Bloem J."/>
            <person name="Labutti K."/>
            <person name="Salamov A."/>
            <person name="Andreopoulos B."/>
            <person name="Baker S."/>
            <person name="Barry K."/>
            <person name="Bills G."/>
            <person name="Bluhm B."/>
            <person name="Cannon C."/>
            <person name="Castanera R."/>
            <person name="Culley D."/>
            <person name="Daum C."/>
            <person name="Ezra D."/>
            <person name="Gonzalez J."/>
            <person name="Henrissat B."/>
            <person name="Kuo A."/>
            <person name="Liang C."/>
            <person name="Lipzen A."/>
            <person name="Lutzoni F."/>
            <person name="Magnuson J."/>
            <person name="Mondo S."/>
            <person name="Nolan M."/>
            <person name="Ohm R."/>
            <person name="Pangilinan J."/>
            <person name="Park H.-J."/>
            <person name="Ramirez L."/>
            <person name="Alfaro M."/>
            <person name="Sun H."/>
            <person name="Tritt A."/>
            <person name="Yoshinaga Y."/>
            <person name="Zwiers L.-H."/>
            <person name="Turgeon B."/>
            <person name="Goodwin S."/>
            <person name="Spatafora J."/>
            <person name="Crous P."/>
            <person name="Grigoriev I."/>
        </authorList>
    </citation>
    <scope>NUCLEOTIDE SEQUENCE</scope>
    <source>
        <strain evidence="3">ATCC 36951</strain>
    </source>
</reference>
<feature type="signal peptide" evidence="2">
    <location>
        <begin position="1"/>
        <end position="16"/>
    </location>
</feature>
<accession>A0A6A6CHS8</accession>
<evidence type="ECO:0000313" key="3">
    <source>
        <dbReference type="EMBL" id="KAF2165740.1"/>
    </source>
</evidence>
<keyword evidence="4" id="KW-1185">Reference proteome</keyword>
<gene>
    <name evidence="3" type="ORF">M409DRAFT_24028</name>
</gene>
<dbReference type="OrthoDB" id="3923593at2759"/>
<feature type="compositionally biased region" description="Low complexity" evidence="1">
    <location>
        <begin position="180"/>
        <end position="190"/>
    </location>
</feature>
<evidence type="ECO:0000256" key="1">
    <source>
        <dbReference type="SAM" id="MobiDB-lite"/>
    </source>
</evidence>
<dbReference type="EMBL" id="ML993599">
    <property type="protein sequence ID" value="KAF2165740.1"/>
    <property type="molecule type" value="Genomic_DNA"/>
</dbReference>
<feature type="region of interest" description="Disordered" evidence="1">
    <location>
        <begin position="165"/>
        <end position="224"/>
    </location>
</feature>
<dbReference type="AlphaFoldDB" id="A0A6A6CHS8"/>
<evidence type="ECO:0000313" key="4">
    <source>
        <dbReference type="Proteomes" id="UP000799537"/>
    </source>
</evidence>
<name>A0A6A6CHS8_ZASCE</name>
<feature type="region of interest" description="Disordered" evidence="1">
    <location>
        <begin position="30"/>
        <end position="117"/>
    </location>
</feature>